<dbReference type="Gene3D" id="3.40.50.300">
    <property type="entry name" value="P-loop containing nucleotide triphosphate hydrolases"/>
    <property type="match status" value="3"/>
</dbReference>
<dbReference type="SMART" id="SM00382">
    <property type="entry name" value="AAA"/>
    <property type="match status" value="3"/>
</dbReference>
<dbReference type="Pfam" id="PF00004">
    <property type="entry name" value="AAA"/>
    <property type="match status" value="3"/>
</dbReference>
<evidence type="ECO:0000259" key="4">
    <source>
        <dbReference type="SMART" id="SM00382"/>
    </source>
</evidence>
<dbReference type="Gene3D" id="1.10.8.60">
    <property type="match status" value="2"/>
</dbReference>
<evidence type="ECO:0000256" key="3">
    <source>
        <dbReference type="SAM" id="MobiDB-lite"/>
    </source>
</evidence>
<dbReference type="PANTHER" id="PTHR23077:SF171">
    <property type="entry name" value="NUCLEAR VALOSIN-CONTAINING PROTEIN-LIKE"/>
    <property type="match status" value="1"/>
</dbReference>
<proteinExistence type="predicted"/>
<evidence type="ECO:0000256" key="1">
    <source>
        <dbReference type="ARBA" id="ARBA00022741"/>
    </source>
</evidence>
<dbReference type="EMBL" id="CP092869">
    <property type="protein sequence ID" value="UYV70160.1"/>
    <property type="molecule type" value="Genomic_DNA"/>
</dbReference>
<keyword evidence="1" id="KW-0547">Nucleotide-binding</keyword>
<dbReference type="SUPFAM" id="SSF52540">
    <property type="entry name" value="P-loop containing nucleoside triphosphate hydrolases"/>
    <property type="match status" value="3"/>
</dbReference>
<evidence type="ECO:0000256" key="2">
    <source>
        <dbReference type="ARBA" id="ARBA00022840"/>
    </source>
</evidence>
<feature type="domain" description="AAA+ ATPase" evidence="4">
    <location>
        <begin position="687"/>
        <end position="822"/>
    </location>
</feature>
<name>A0ABY6KRD5_9ARAC</name>
<keyword evidence="6" id="KW-1185">Reference proteome</keyword>
<dbReference type="InterPro" id="IPR003593">
    <property type="entry name" value="AAA+_ATPase"/>
</dbReference>
<accession>A0ABY6KRD5</accession>
<feature type="domain" description="AAA+ ATPase" evidence="4">
    <location>
        <begin position="445"/>
        <end position="552"/>
    </location>
</feature>
<feature type="domain" description="AAA+ ATPase" evidence="4">
    <location>
        <begin position="84"/>
        <end position="202"/>
    </location>
</feature>
<dbReference type="PANTHER" id="PTHR23077">
    <property type="entry name" value="AAA-FAMILY ATPASE"/>
    <property type="match status" value="1"/>
</dbReference>
<dbReference type="InterPro" id="IPR003960">
    <property type="entry name" value="ATPase_AAA_CS"/>
</dbReference>
<evidence type="ECO:0000313" key="5">
    <source>
        <dbReference type="EMBL" id="UYV70160.1"/>
    </source>
</evidence>
<feature type="region of interest" description="Disordered" evidence="3">
    <location>
        <begin position="302"/>
        <end position="329"/>
    </location>
</feature>
<dbReference type="InterPro" id="IPR027417">
    <property type="entry name" value="P-loop_NTPase"/>
</dbReference>
<organism evidence="5 6">
    <name type="scientific">Cordylochernes scorpioides</name>
    <dbReference type="NCBI Taxonomy" id="51811"/>
    <lineage>
        <taxon>Eukaryota</taxon>
        <taxon>Metazoa</taxon>
        <taxon>Ecdysozoa</taxon>
        <taxon>Arthropoda</taxon>
        <taxon>Chelicerata</taxon>
        <taxon>Arachnida</taxon>
        <taxon>Pseudoscorpiones</taxon>
        <taxon>Cheliferoidea</taxon>
        <taxon>Chernetidae</taxon>
        <taxon>Cordylochernes</taxon>
    </lineage>
</organism>
<reference evidence="5 6" key="1">
    <citation type="submission" date="2022-01" db="EMBL/GenBank/DDBJ databases">
        <title>A chromosomal length assembly of Cordylochernes scorpioides.</title>
        <authorList>
            <person name="Zeh D."/>
            <person name="Zeh J."/>
        </authorList>
    </citation>
    <scope>NUCLEOTIDE SEQUENCE [LARGE SCALE GENOMIC DNA]</scope>
    <source>
        <strain evidence="5">IN4F17</strain>
        <tissue evidence="5">Whole Body</tissue>
    </source>
</reference>
<evidence type="ECO:0000313" key="6">
    <source>
        <dbReference type="Proteomes" id="UP001235939"/>
    </source>
</evidence>
<sequence length="940" mass="104914">MLESQKSFEGYLDGLKTKEVAITMEDLENILEDLVPSTLDQGYAAVPKISWDEVGALDKVKEVLKKLILRQVELAGQSEENMMQTSGILLYGPPGTGKTMIAKALANEANLNFLAIKGPELLNMYLGESERMLKECFERAQNSAPCVLFFDEIDTLCPARKDHRNDASSVYLVATTNRPDSLDPALTRSGRFSTHLYVGLPNPEERYQILKTILSKRTTLLGPQLDLRDVAHKCHNYSGSDLHELVTQALNIHIACKQDISRLQLTDFQLSTLHFEAAMHLVKPSNSEDSLSFSKLSIPSDALQSEGSKKRKRESDGNSHLARPAKIPASVLQQEDAGMISLSQPNAELTQTDQFATIISQLAALSQSSSQPPGSLEPSQGIKETTVSEESLFSKYLFNKPPQSDEEYDPLIPNMPPDHELHLLDEKKLLKSSIHVSCCFSSMPFNKSILVHGPPGTGKRTFIRALGALNRVRVVEIDLKLRCNFNEIAFVKKLNRYYEQALAQAPCILYLNRLDYYEKNDAKIVCDALASFIERLETQDRDKHVMVAVSVRDTASLTPELLQACPDSFSLQHPTEIQCKKILESLDPDADVDFEELAKELPGVEYGDLLNLSNLAGQVKQGDRSTIEDYRSVLRLPHVKILPSKHEKPDISWGSVGGMEHVKKTLKLEILTRVKHRKVFEHLGMAGSSGIILCGPPGTGKTLVASVIASEAGLNFISVKGPELLNMYVGESERNIRECFAKAKSQAPCIICFDEIDSLCMRRQNSDEVMNRVVGTLLSELNGLHPRNQVFVIGTTNRFTSLDPAVLRTGRLGLHLYVDLPTPEERVQVLKAILSNLPTVKMHNEEDLVKIAHSEKCANFTGADLNELVSKVVMEQRYVSNSNPLLLSLSHFEEVLSSMKPSLKPQDLAQYLETRNLINRNMEYRRKLFELLPHKDGFLH</sequence>
<dbReference type="Proteomes" id="UP001235939">
    <property type="component" value="Chromosome 07"/>
</dbReference>
<dbReference type="InterPro" id="IPR050168">
    <property type="entry name" value="AAA_ATPase_domain"/>
</dbReference>
<gene>
    <name evidence="5" type="ORF">LAZ67_7002033</name>
</gene>
<protein>
    <submittedName>
        <fullName evidence="5">RIX7</fullName>
    </submittedName>
</protein>
<dbReference type="PROSITE" id="PS00674">
    <property type="entry name" value="AAA"/>
    <property type="match status" value="2"/>
</dbReference>
<dbReference type="InterPro" id="IPR003959">
    <property type="entry name" value="ATPase_AAA_core"/>
</dbReference>
<keyword evidence="2" id="KW-0067">ATP-binding</keyword>